<dbReference type="STRING" id="797419.SAMN05216556_11648"/>
<evidence type="ECO:0000313" key="4">
    <source>
        <dbReference type="EMBL" id="SHJ41093.1"/>
    </source>
</evidence>
<dbReference type="RefSeq" id="WP_073218942.1">
    <property type="nucleotide sequence ID" value="NZ_FNNS01000016.1"/>
</dbReference>
<evidence type="ECO:0000256" key="1">
    <source>
        <dbReference type="SAM" id="Coils"/>
    </source>
</evidence>
<dbReference type="Pfam" id="PF02470">
    <property type="entry name" value="MlaD"/>
    <property type="match status" value="1"/>
</dbReference>
<organism evidence="4 5">
    <name type="scientific">Aequorivita viscosa</name>
    <dbReference type="NCBI Taxonomy" id="797419"/>
    <lineage>
        <taxon>Bacteria</taxon>
        <taxon>Pseudomonadati</taxon>
        <taxon>Bacteroidota</taxon>
        <taxon>Flavobacteriia</taxon>
        <taxon>Flavobacteriales</taxon>
        <taxon>Flavobacteriaceae</taxon>
        <taxon>Aequorivita</taxon>
    </lineage>
</organism>
<evidence type="ECO:0000256" key="2">
    <source>
        <dbReference type="SAM" id="Phobius"/>
    </source>
</evidence>
<keyword evidence="2" id="KW-0812">Transmembrane</keyword>
<reference evidence="5" key="1">
    <citation type="submission" date="2016-11" db="EMBL/GenBank/DDBJ databases">
        <authorList>
            <person name="Varghese N."/>
            <person name="Submissions S."/>
        </authorList>
    </citation>
    <scope>NUCLEOTIDE SEQUENCE [LARGE SCALE GENOMIC DNA]</scope>
    <source>
        <strain evidence="5">DSM 26349</strain>
    </source>
</reference>
<keyword evidence="2" id="KW-0472">Membrane</keyword>
<dbReference type="OrthoDB" id="9771725at2"/>
<dbReference type="AlphaFoldDB" id="A0A1M6J302"/>
<feature type="transmembrane region" description="Helical" evidence="2">
    <location>
        <begin position="12"/>
        <end position="30"/>
    </location>
</feature>
<gene>
    <name evidence="4" type="ORF">SAMN04487908_11618</name>
</gene>
<sequence length="328" mass="35994">MAKSTSQKIKVGIFVVVGTILLIGALYSIGKRQHIFSKTTQVYAVFGNVNGLQIGNNVRYSGINVGTVSKIEMTEVGKITIQMSVEEKTASFIKKDAIASIGSDGLVGSMVVNIIPGKNKQAVRIATGDTIQSYSKIGADDMLSTLNTTNENAALLTSDLLKITNQILEGKGTLGALINDTILAQDIRQIMIELRKTSEGTGLAVSRINRIISKINYDESAAAVILSDTVTANQIRNVFENLEKSSEDINEVTKNLNEYLTEIKSGKGALNYITQDETFVKNVDSTMLQIKEASEKLNQNMEALKHNFFFRGYFRKLERQERRAAKAK</sequence>
<proteinExistence type="predicted"/>
<accession>A0A1M6J302</accession>
<keyword evidence="1" id="KW-0175">Coiled coil</keyword>
<feature type="domain" description="Mce/MlaD" evidence="3">
    <location>
        <begin position="39"/>
        <end position="117"/>
    </location>
</feature>
<dbReference type="InterPro" id="IPR052336">
    <property type="entry name" value="MlaD_Phospholipid_Transporter"/>
</dbReference>
<protein>
    <submittedName>
        <fullName evidence="4">Phospholipid/cholesterol/gamma-HCH transport system substrate-binding protein</fullName>
    </submittedName>
</protein>
<dbReference type="PANTHER" id="PTHR33371">
    <property type="entry name" value="INTERMEMBRANE PHOSPHOLIPID TRANSPORT SYSTEM BINDING PROTEIN MLAD-RELATED"/>
    <property type="match status" value="1"/>
</dbReference>
<keyword evidence="5" id="KW-1185">Reference proteome</keyword>
<evidence type="ECO:0000313" key="5">
    <source>
        <dbReference type="Proteomes" id="UP000184172"/>
    </source>
</evidence>
<dbReference type="PANTHER" id="PTHR33371:SF4">
    <property type="entry name" value="INTERMEMBRANE PHOSPHOLIPID TRANSPORT SYSTEM BINDING PROTEIN MLAD"/>
    <property type="match status" value="1"/>
</dbReference>
<dbReference type="Proteomes" id="UP000184172">
    <property type="component" value="Unassembled WGS sequence"/>
</dbReference>
<evidence type="ECO:0000259" key="3">
    <source>
        <dbReference type="Pfam" id="PF02470"/>
    </source>
</evidence>
<dbReference type="InterPro" id="IPR003399">
    <property type="entry name" value="Mce/MlaD"/>
</dbReference>
<feature type="coiled-coil region" evidence="1">
    <location>
        <begin position="235"/>
        <end position="262"/>
    </location>
</feature>
<name>A0A1M6J302_9FLAO</name>
<dbReference type="EMBL" id="FQYV01000016">
    <property type="protein sequence ID" value="SHJ41093.1"/>
    <property type="molecule type" value="Genomic_DNA"/>
</dbReference>
<keyword evidence="2" id="KW-1133">Transmembrane helix</keyword>